<dbReference type="OrthoDB" id="1931827at2759"/>
<keyword evidence="4" id="KW-1185">Reference proteome</keyword>
<dbReference type="InterPro" id="IPR034565">
    <property type="entry name" value="Put_cell_wall"/>
</dbReference>
<evidence type="ECO:0000256" key="1">
    <source>
        <dbReference type="SAM" id="MobiDB-lite"/>
    </source>
</evidence>
<feature type="compositionally biased region" description="Gly residues" evidence="1">
    <location>
        <begin position="180"/>
        <end position="196"/>
    </location>
</feature>
<keyword evidence="2" id="KW-1133">Transmembrane helix</keyword>
<evidence type="ECO:0000313" key="3">
    <source>
        <dbReference type="EMBL" id="KAA8526415.1"/>
    </source>
</evidence>
<evidence type="ECO:0000256" key="2">
    <source>
        <dbReference type="SAM" id="Phobius"/>
    </source>
</evidence>
<sequence length="233" mass="24672">MEEVVAKEEQLGEDSGDKLAFPSICSLKLVNLPKLRSFYSGNLTLECPSLSDMWWKNCTNMHTFSSGLLITPKLSNIWADGKTLEVEERACSATMAHNPRSVLAFLFILNVLLAIAGHAVAGRDIPTDSKNTDMKQPEWFIEHDRSVLIPGFGRVMVPKLHKGEHFNPFTYNPVTGTSGGSGGIGSTGGSGIGTVDGGSHNYVPGGDDTLVPNPGVEVPNPGSGGGVPAAARP</sequence>
<feature type="transmembrane region" description="Helical" evidence="2">
    <location>
        <begin position="102"/>
        <end position="121"/>
    </location>
</feature>
<organism evidence="3 4">
    <name type="scientific">Nyssa sinensis</name>
    <dbReference type="NCBI Taxonomy" id="561372"/>
    <lineage>
        <taxon>Eukaryota</taxon>
        <taxon>Viridiplantae</taxon>
        <taxon>Streptophyta</taxon>
        <taxon>Embryophyta</taxon>
        <taxon>Tracheophyta</taxon>
        <taxon>Spermatophyta</taxon>
        <taxon>Magnoliopsida</taxon>
        <taxon>eudicotyledons</taxon>
        <taxon>Gunneridae</taxon>
        <taxon>Pentapetalae</taxon>
        <taxon>asterids</taxon>
        <taxon>Cornales</taxon>
        <taxon>Nyssaceae</taxon>
        <taxon>Nyssa</taxon>
    </lineage>
</organism>
<dbReference type="EMBL" id="CM018046">
    <property type="protein sequence ID" value="KAA8526415.1"/>
    <property type="molecule type" value="Genomic_DNA"/>
</dbReference>
<feature type="compositionally biased region" description="Low complexity" evidence="1">
    <location>
        <begin position="211"/>
        <end position="221"/>
    </location>
</feature>
<keyword evidence="2" id="KW-0472">Membrane</keyword>
<keyword evidence="2" id="KW-0812">Transmembrane</keyword>
<proteinExistence type="predicted"/>
<accession>A0A5J5A5L6</accession>
<dbReference type="PANTHER" id="PTHR36733">
    <property type="entry name" value="CELL WALL PROTEIN-RELATED"/>
    <property type="match status" value="1"/>
</dbReference>
<gene>
    <name evidence="3" type="ORF">F0562_008382</name>
</gene>
<protein>
    <submittedName>
        <fullName evidence="3">Uncharacterized protein</fullName>
    </submittedName>
</protein>
<dbReference type="Proteomes" id="UP000325577">
    <property type="component" value="Linkage Group LG3"/>
</dbReference>
<name>A0A5J5A5L6_9ASTE</name>
<evidence type="ECO:0000313" key="4">
    <source>
        <dbReference type="Proteomes" id="UP000325577"/>
    </source>
</evidence>
<feature type="region of interest" description="Disordered" evidence="1">
    <location>
        <begin position="180"/>
        <end position="233"/>
    </location>
</feature>
<reference evidence="3 4" key="1">
    <citation type="submission" date="2019-09" db="EMBL/GenBank/DDBJ databases">
        <title>A chromosome-level genome assembly of the Chinese tupelo Nyssa sinensis.</title>
        <authorList>
            <person name="Yang X."/>
            <person name="Kang M."/>
            <person name="Yang Y."/>
            <person name="Xiong H."/>
            <person name="Wang M."/>
            <person name="Zhang Z."/>
            <person name="Wang Z."/>
            <person name="Wu H."/>
            <person name="Ma T."/>
            <person name="Liu J."/>
            <person name="Xi Z."/>
        </authorList>
    </citation>
    <scope>NUCLEOTIDE SEQUENCE [LARGE SCALE GENOMIC DNA]</scope>
    <source>
        <strain evidence="3">J267</strain>
        <tissue evidence="3">Leaf</tissue>
    </source>
</reference>
<dbReference type="AlphaFoldDB" id="A0A5J5A5L6"/>
<dbReference type="PANTHER" id="PTHR36733:SF1">
    <property type="entry name" value="CELL WALL PROTEIN-RELATED"/>
    <property type="match status" value="1"/>
</dbReference>